<dbReference type="AlphaFoldDB" id="A0A974D804"/>
<proteinExistence type="predicted"/>
<reference evidence="3" key="1">
    <citation type="journal article" date="2016" name="Nature">
        <title>Genome evolution in the allotetraploid frog Xenopus laevis.</title>
        <authorList>
            <person name="Session A.M."/>
            <person name="Uno Y."/>
            <person name="Kwon T."/>
            <person name="Chapman J.A."/>
            <person name="Toyoda A."/>
            <person name="Takahashi S."/>
            <person name="Fukui A."/>
            <person name="Hikosaka A."/>
            <person name="Suzuki A."/>
            <person name="Kondo M."/>
            <person name="van Heeringen S.J."/>
            <person name="Quigley I."/>
            <person name="Heinz S."/>
            <person name="Ogino H."/>
            <person name="Ochi H."/>
            <person name="Hellsten U."/>
            <person name="Lyons J.B."/>
            <person name="Simakov O."/>
            <person name="Putnam N."/>
            <person name="Stites J."/>
            <person name="Kuroki Y."/>
            <person name="Tanaka T."/>
            <person name="Michiue T."/>
            <person name="Watanabe M."/>
            <person name="Bogdanovic O."/>
            <person name="Lister R."/>
            <person name="Georgiou G."/>
            <person name="Paranjpe S.S."/>
            <person name="van Kruijsbergen I."/>
            <person name="Shu S."/>
            <person name="Carlson J."/>
            <person name="Kinoshita T."/>
            <person name="Ohta Y."/>
            <person name="Mawaribuchi S."/>
            <person name="Jenkins J."/>
            <person name="Grimwood J."/>
            <person name="Schmutz J."/>
            <person name="Mitros T."/>
            <person name="Mozaffari S.V."/>
            <person name="Suzuki Y."/>
            <person name="Haramoto Y."/>
            <person name="Yamamoto T.S."/>
            <person name="Takagi C."/>
            <person name="Heald R."/>
            <person name="Miller K."/>
            <person name="Haudenschild C."/>
            <person name="Kitzman J."/>
            <person name="Nakayama T."/>
            <person name="Izutsu Y."/>
            <person name="Robert J."/>
            <person name="Fortriede J."/>
            <person name="Burns K."/>
            <person name="Lotay V."/>
            <person name="Karimi K."/>
            <person name="Yasuoka Y."/>
            <person name="Dichmann D.S."/>
            <person name="Flajnik M.F."/>
            <person name="Houston D.W."/>
            <person name="Shendure J."/>
            <person name="DuPasquier L."/>
            <person name="Vize P.D."/>
            <person name="Zorn A.M."/>
            <person name="Ito M."/>
            <person name="Marcotte E.M."/>
            <person name="Wallingford J.B."/>
            <person name="Ito Y."/>
            <person name="Asashima M."/>
            <person name="Ueno N."/>
            <person name="Matsuda Y."/>
            <person name="Veenstra G.J."/>
            <person name="Fujiyama A."/>
            <person name="Harland R.M."/>
            <person name="Taira M."/>
            <person name="Rokhsar D.S."/>
        </authorList>
    </citation>
    <scope>NUCLEOTIDE SEQUENCE [LARGE SCALE GENOMIC DNA]</scope>
    <source>
        <strain evidence="3">J</strain>
    </source>
</reference>
<evidence type="ECO:0000259" key="1">
    <source>
        <dbReference type="Pfam" id="PF16209"/>
    </source>
</evidence>
<dbReference type="EMBL" id="CM004471">
    <property type="protein sequence ID" value="OCT86380.1"/>
    <property type="molecule type" value="Genomic_DNA"/>
</dbReference>
<sequence length="248" mass="28609">MDSSLYRWTRVSQNSSSKCSSETTPLLSPKRKGLANNLNKERVVFANTEKYEKDWKRVSRYYKGNKIRTTKYSLLSFLPKNLFEQFYSTPVRAHLLAYTCPTMFVRSCTQVCSRLGMEISINERSFIQKTPVTGSASSIVTTTSWTESEQLKDQRSSFWSDKYNTKWTEFARFFHIDKNPAPDEDGRVASISAEGVAGVPAVHPLPTRVRIEELLDFKFRLTFNQHWGEERTINGPVKLALEETHEKN</sequence>
<feature type="domain" description="P-type ATPase N-terminal" evidence="1">
    <location>
        <begin position="46"/>
        <end position="87"/>
    </location>
</feature>
<dbReference type="Pfam" id="PF16209">
    <property type="entry name" value="PhoLip_ATPase_N"/>
    <property type="match status" value="1"/>
</dbReference>
<accession>A0A974D804</accession>
<organism evidence="2 3">
    <name type="scientific">Xenopus laevis</name>
    <name type="common">African clawed frog</name>
    <dbReference type="NCBI Taxonomy" id="8355"/>
    <lineage>
        <taxon>Eukaryota</taxon>
        <taxon>Metazoa</taxon>
        <taxon>Chordata</taxon>
        <taxon>Craniata</taxon>
        <taxon>Vertebrata</taxon>
        <taxon>Euteleostomi</taxon>
        <taxon>Amphibia</taxon>
        <taxon>Batrachia</taxon>
        <taxon>Anura</taxon>
        <taxon>Pipoidea</taxon>
        <taxon>Pipidae</taxon>
        <taxon>Xenopodinae</taxon>
        <taxon>Xenopus</taxon>
        <taxon>Xenopus</taxon>
    </lineage>
</organism>
<dbReference type="InterPro" id="IPR032631">
    <property type="entry name" value="P-type_ATPase_N"/>
</dbReference>
<dbReference type="Proteomes" id="UP000694892">
    <property type="component" value="Chromosome 3S"/>
</dbReference>
<evidence type="ECO:0000313" key="3">
    <source>
        <dbReference type="Proteomes" id="UP000694892"/>
    </source>
</evidence>
<evidence type="ECO:0000313" key="2">
    <source>
        <dbReference type="EMBL" id="OCT86380.1"/>
    </source>
</evidence>
<name>A0A974D804_XENLA</name>
<gene>
    <name evidence="2" type="ORF">XELAEV_18020062mg</name>
</gene>
<protein>
    <recommendedName>
        <fullName evidence="1">P-type ATPase N-terminal domain-containing protein</fullName>
    </recommendedName>
</protein>